<proteinExistence type="predicted"/>
<protein>
    <submittedName>
        <fullName evidence="1">Uncharacterized protein</fullName>
    </submittedName>
</protein>
<name>A0A3E2MW65_MYCMR</name>
<evidence type="ECO:0000313" key="1">
    <source>
        <dbReference type="EMBL" id="RFZ41390.1"/>
    </source>
</evidence>
<dbReference type="AlphaFoldDB" id="A0A3E2MW65"/>
<gene>
    <name evidence="1" type="ORF">DAVIS_02659</name>
</gene>
<evidence type="ECO:0000313" key="2">
    <source>
        <dbReference type="Proteomes" id="UP000257451"/>
    </source>
</evidence>
<accession>A0A3E2MW65</accession>
<dbReference type="EMBL" id="PEDF01000080">
    <property type="protein sequence ID" value="RFZ41390.1"/>
    <property type="molecule type" value="Genomic_DNA"/>
</dbReference>
<dbReference type="Proteomes" id="UP000257451">
    <property type="component" value="Unassembled WGS sequence"/>
</dbReference>
<dbReference type="RefSeq" id="WP_117432324.1">
    <property type="nucleotide sequence ID" value="NZ_PEDF01000080.1"/>
</dbReference>
<reference evidence="1 2" key="1">
    <citation type="journal article" date="2018" name="Sci. Rep.">
        <title>Extensive genomic diversity among Mycobacterium marinum strains revealed by whole genome sequencing.</title>
        <authorList>
            <person name="Das S."/>
            <person name="Pettersson B.M."/>
            <person name="Behra P.R."/>
            <person name="Mallick A."/>
            <person name="Cheramie M."/>
            <person name="Ramesh M."/>
            <person name="Shirreff L."/>
            <person name="DuCote T."/>
            <person name="Dasgupta S."/>
            <person name="Ennis D.G."/>
            <person name="Kirsebom L.A."/>
        </authorList>
    </citation>
    <scope>NUCLEOTIDE SEQUENCE [LARGE SCALE GENOMIC DNA]</scope>
    <source>
        <strain evidence="1 2">Davis1</strain>
    </source>
</reference>
<comment type="caution">
    <text evidence="1">The sequence shown here is derived from an EMBL/GenBank/DDBJ whole genome shotgun (WGS) entry which is preliminary data.</text>
</comment>
<sequence>MARQEGRSLMDSQAPVGVVASSLAQANNLIRALGLAGARALSTRTETIEGMRLRAVIIDSNALPLPDEYEQVLRVNLLKTPGPTGMYELHPHTRR</sequence>
<organism evidence="1 2">
    <name type="scientific">Mycobacterium marinum</name>
    <dbReference type="NCBI Taxonomy" id="1781"/>
    <lineage>
        <taxon>Bacteria</taxon>
        <taxon>Bacillati</taxon>
        <taxon>Actinomycetota</taxon>
        <taxon>Actinomycetes</taxon>
        <taxon>Mycobacteriales</taxon>
        <taxon>Mycobacteriaceae</taxon>
        <taxon>Mycobacterium</taxon>
        <taxon>Mycobacterium ulcerans group</taxon>
    </lineage>
</organism>